<evidence type="ECO:0000313" key="2">
    <source>
        <dbReference type="Proteomes" id="UP001515500"/>
    </source>
</evidence>
<name>A0AB40CD21_DIOCR</name>
<accession>A0AB40CD21</accession>
<gene>
    <name evidence="3" type="primary">LOC120275316</name>
</gene>
<keyword evidence="1" id="KW-0812">Transmembrane</keyword>
<proteinExistence type="predicted"/>
<dbReference type="PANTHER" id="PTHR31170:SF18">
    <property type="entry name" value="(WILD MALAYSIAN BANANA) HYPOTHETICAL PROTEIN"/>
    <property type="match status" value="1"/>
</dbReference>
<evidence type="ECO:0000256" key="1">
    <source>
        <dbReference type="SAM" id="Phobius"/>
    </source>
</evidence>
<reference evidence="3" key="1">
    <citation type="submission" date="2025-08" db="UniProtKB">
        <authorList>
            <consortium name="RefSeq"/>
        </authorList>
    </citation>
    <scope>IDENTIFICATION</scope>
</reference>
<dbReference type="Proteomes" id="UP001515500">
    <property type="component" value="Chromosome 14"/>
</dbReference>
<protein>
    <submittedName>
        <fullName evidence="3">LOW QUALITY PROTEIN: UPF0481 protein At3g47200-like</fullName>
    </submittedName>
</protein>
<dbReference type="RefSeq" id="XP_039137782.1">
    <property type="nucleotide sequence ID" value="XM_039281848.1"/>
</dbReference>
<evidence type="ECO:0000313" key="3">
    <source>
        <dbReference type="RefSeq" id="XP_039137782.1"/>
    </source>
</evidence>
<dbReference type="PANTHER" id="PTHR31170">
    <property type="entry name" value="BNAC04G53230D PROTEIN"/>
    <property type="match status" value="1"/>
</dbReference>
<dbReference type="InterPro" id="IPR004158">
    <property type="entry name" value="DUF247_pln"/>
</dbReference>
<keyword evidence="1" id="KW-0472">Membrane</keyword>
<dbReference type="Pfam" id="PF03140">
    <property type="entry name" value="DUF247"/>
    <property type="match status" value="1"/>
</dbReference>
<dbReference type="GeneID" id="120275316"/>
<feature type="transmembrane region" description="Helical" evidence="1">
    <location>
        <begin position="411"/>
        <end position="439"/>
    </location>
</feature>
<organism evidence="2 3">
    <name type="scientific">Dioscorea cayennensis subsp. rotundata</name>
    <name type="common">White Guinea yam</name>
    <name type="synonym">Dioscorea rotundata</name>
    <dbReference type="NCBI Taxonomy" id="55577"/>
    <lineage>
        <taxon>Eukaryota</taxon>
        <taxon>Viridiplantae</taxon>
        <taxon>Streptophyta</taxon>
        <taxon>Embryophyta</taxon>
        <taxon>Tracheophyta</taxon>
        <taxon>Spermatophyta</taxon>
        <taxon>Magnoliopsida</taxon>
        <taxon>Liliopsida</taxon>
        <taxon>Dioscoreales</taxon>
        <taxon>Dioscoreaceae</taxon>
        <taxon>Dioscorea</taxon>
    </lineage>
</organism>
<keyword evidence="1" id="KW-1133">Transmembrane helix</keyword>
<sequence length="447" mass="51829">MESNHSSSPSWLLDLESQIQHENAEFKSPVQPWIFRAPPSIRKGGDEEYEPRVVSLGPYHHGKQHLMAFEAHKWRALVHCARRSKKDVNQLVKIVEKEVSALMTCYDNLDEKWSKIYSRFCEAYGEDGCFMLEIIRLAFIHKINRHEPIFSQPNKKNDYPSYDPVFSQHGLAYNMIDVQKDMMLLENQLPLLLLRLLFSVLDFSDDIRIWESEATKFIYSNMGFKSVLRASPASKDIFHHLDYVYRCMDVQFPPVLFRQKYNSSPTMRTTIELSNAGAELQRSQDNIINFYKGTLTVPRTVVDDTTKRKLFNLIAYERLRCTGAVVNAYVIFMANLMKKPEDVTLLCAVGILENNLGSPEQVVELYSAISDGLVDSEGHLESIHGMINEYCDTKWRRCRAYLKRTYFRSPWALFSLVYALVLFLFTVAQTYYAIAAYYAPKEESHPK</sequence>
<dbReference type="AlphaFoldDB" id="A0AB40CD21"/>
<keyword evidence="2" id="KW-1185">Reference proteome</keyword>